<evidence type="ECO:0000313" key="4">
    <source>
        <dbReference type="EMBL" id="PLR83272.1"/>
    </source>
</evidence>
<dbReference type="GO" id="GO:0016787">
    <property type="term" value="F:hydrolase activity"/>
    <property type="evidence" value="ECO:0007669"/>
    <property type="project" value="UniProtKB-KW"/>
</dbReference>
<comment type="caution">
    <text evidence="4">The sequence shown here is derived from an EMBL/GenBank/DDBJ whole genome shotgun (WGS) entry which is preliminary data.</text>
</comment>
<dbReference type="InterPro" id="IPR000868">
    <property type="entry name" value="Isochorismatase-like_dom"/>
</dbReference>
<dbReference type="EMBL" id="PGVD01000030">
    <property type="protein sequence ID" value="PLR96681.1"/>
    <property type="molecule type" value="Genomic_DNA"/>
</dbReference>
<dbReference type="InterPro" id="IPR036380">
    <property type="entry name" value="Isochorismatase-like_sf"/>
</dbReference>
<evidence type="ECO:0000313" key="6">
    <source>
        <dbReference type="Proteomes" id="UP000234951"/>
    </source>
</evidence>
<dbReference type="PANTHER" id="PTHR43540">
    <property type="entry name" value="PEROXYUREIDOACRYLATE/UREIDOACRYLATE AMIDOHYDROLASE-RELATED"/>
    <property type="match status" value="1"/>
</dbReference>
<dbReference type="OrthoDB" id="9785724at2"/>
<evidence type="ECO:0000256" key="1">
    <source>
        <dbReference type="ARBA" id="ARBA00006336"/>
    </source>
</evidence>
<dbReference type="RefSeq" id="WP_101577124.1">
    <property type="nucleotide sequence ID" value="NZ_PGVA01000022.1"/>
</dbReference>
<reference evidence="5 7" key="2">
    <citation type="submission" date="2017-12" db="EMBL/GenBank/DDBJ databases">
        <title>Comparative Functional Genomics of Dry Heat Resistant strains isolated from the Viking Spacecraft.</title>
        <authorList>
            <person name="Seuylemezian A."/>
            <person name="Cooper K."/>
            <person name="Vaishampayan P."/>
        </authorList>
    </citation>
    <scope>NUCLEOTIDE SEQUENCE [LARGE SCALE GENOMIC DNA]</scope>
    <source>
        <strain evidence="5 7">ATCC 29669</strain>
    </source>
</reference>
<evidence type="ECO:0000313" key="7">
    <source>
        <dbReference type="Proteomes" id="UP000235114"/>
    </source>
</evidence>
<proteinExistence type="inferred from homology"/>
<accession>A0A2N5GMQ1</accession>
<organism evidence="4 6">
    <name type="scientific">Bacillus canaveralius</name>
    <dbReference type="NCBI Taxonomy" id="1403243"/>
    <lineage>
        <taxon>Bacteria</taxon>
        <taxon>Bacillati</taxon>
        <taxon>Bacillota</taxon>
        <taxon>Bacilli</taxon>
        <taxon>Bacillales</taxon>
        <taxon>Bacillaceae</taxon>
        <taxon>Bacillus</taxon>
    </lineage>
</organism>
<dbReference type="Proteomes" id="UP000234951">
    <property type="component" value="Unassembled WGS sequence"/>
</dbReference>
<comment type="similarity">
    <text evidence="1">Belongs to the isochorismatase family.</text>
</comment>
<evidence type="ECO:0000259" key="3">
    <source>
        <dbReference type="Pfam" id="PF00857"/>
    </source>
</evidence>
<dbReference type="PANTHER" id="PTHR43540:SF1">
    <property type="entry name" value="ISOCHORISMATASE HYDROLASE"/>
    <property type="match status" value="1"/>
</dbReference>
<dbReference type="SUPFAM" id="SSF52499">
    <property type="entry name" value="Isochorismatase-like hydrolases"/>
    <property type="match status" value="1"/>
</dbReference>
<dbReference type="Pfam" id="PF00857">
    <property type="entry name" value="Isochorismatase"/>
    <property type="match status" value="1"/>
</dbReference>
<name>A0A2N5GMQ1_9BACI</name>
<evidence type="ECO:0000256" key="2">
    <source>
        <dbReference type="ARBA" id="ARBA00022801"/>
    </source>
</evidence>
<sequence>MSDIWQETNKFFVERGFARKIGFGKRPAVIVIDIIGAFTNPDLPLGTNLEQVINETKKVLNVSRQADIPIFFSTLSYDDKDLKDAGVWALKQGGLVTLRSGTPEAEVEPRLERRLSEPLIVKKYASVFFGTDLFTRLNTLGIDTLILTGCTTSGCVRATAVDGLQYGFRVIVAEEAVGDRADMAHKQSLFDLNAKYADVVSVTEVLHFLSSLKIPINEEKKV</sequence>
<protein>
    <submittedName>
        <fullName evidence="4">Carbamoylsarcosine amidase</fullName>
    </submittedName>
</protein>
<reference evidence="4 6" key="1">
    <citation type="submission" date="2017-11" db="EMBL/GenBank/DDBJ databases">
        <title>Comparitive Functional Genomics of Dry Heat Resistant strains isolated from the Viking Spacecraft.</title>
        <authorList>
            <person name="Seuylemezian A."/>
            <person name="Cooper K."/>
            <person name="Vaishampayan P."/>
        </authorList>
    </citation>
    <scope>NUCLEOTIDE SEQUENCE [LARGE SCALE GENOMIC DNA]</scope>
    <source>
        <strain evidence="4 6">M4.6</strain>
    </source>
</reference>
<dbReference type="InterPro" id="IPR050272">
    <property type="entry name" value="Isochorismatase-like_hydrls"/>
</dbReference>
<gene>
    <name evidence="4" type="ORF">CU635_09465</name>
    <name evidence="5" type="ORF">CVD25_11700</name>
</gene>
<dbReference type="AlphaFoldDB" id="A0A2N5GMQ1"/>
<feature type="domain" description="Isochorismatase-like" evidence="3">
    <location>
        <begin position="28"/>
        <end position="203"/>
    </location>
</feature>
<evidence type="ECO:0000313" key="5">
    <source>
        <dbReference type="EMBL" id="PLR96681.1"/>
    </source>
</evidence>
<dbReference type="EMBL" id="PGVA01000022">
    <property type="protein sequence ID" value="PLR83272.1"/>
    <property type="molecule type" value="Genomic_DNA"/>
</dbReference>
<keyword evidence="2" id="KW-0378">Hydrolase</keyword>
<dbReference type="Gene3D" id="3.40.50.850">
    <property type="entry name" value="Isochorismatase-like"/>
    <property type="match status" value="1"/>
</dbReference>
<keyword evidence="7" id="KW-1185">Reference proteome</keyword>
<dbReference type="Proteomes" id="UP000235114">
    <property type="component" value="Unassembled WGS sequence"/>
</dbReference>